<dbReference type="SUPFAM" id="SSF55785">
    <property type="entry name" value="PYP-like sensor domain (PAS domain)"/>
    <property type="match status" value="1"/>
</dbReference>
<keyword evidence="6" id="KW-1185">Reference proteome</keyword>
<dbReference type="SUPFAM" id="SSF46689">
    <property type="entry name" value="Homeodomain-like"/>
    <property type="match status" value="2"/>
</dbReference>
<evidence type="ECO:0000256" key="2">
    <source>
        <dbReference type="ARBA" id="ARBA00023125"/>
    </source>
</evidence>
<dbReference type="InterPro" id="IPR035965">
    <property type="entry name" value="PAS-like_dom_sf"/>
</dbReference>
<dbReference type="InterPro" id="IPR013656">
    <property type="entry name" value="PAS_4"/>
</dbReference>
<name>A0ABV7FN67_9ALTE</name>
<feature type="domain" description="HTH araC/xylS-type" evidence="4">
    <location>
        <begin position="122"/>
        <end position="220"/>
    </location>
</feature>
<evidence type="ECO:0000256" key="1">
    <source>
        <dbReference type="ARBA" id="ARBA00023015"/>
    </source>
</evidence>
<evidence type="ECO:0000313" key="5">
    <source>
        <dbReference type="EMBL" id="MFC3120698.1"/>
    </source>
</evidence>
<dbReference type="PROSITE" id="PS00041">
    <property type="entry name" value="HTH_ARAC_FAMILY_1"/>
    <property type="match status" value="1"/>
</dbReference>
<comment type="caution">
    <text evidence="5">The sequence shown here is derived from an EMBL/GenBank/DDBJ whole genome shotgun (WGS) entry which is preliminary data.</text>
</comment>
<organism evidence="5 6">
    <name type="scientific">Agaribacter flavus</name>
    <dbReference type="NCBI Taxonomy" id="1902781"/>
    <lineage>
        <taxon>Bacteria</taxon>
        <taxon>Pseudomonadati</taxon>
        <taxon>Pseudomonadota</taxon>
        <taxon>Gammaproteobacteria</taxon>
        <taxon>Alteromonadales</taxon>
        <taxon>Alteromonadaceae</taxon>
        <taxon>Agaribacter</taxon>
    </lineage>
</organism>
<proteinExistence type="predicted"/>
<dbReference type="InterPro" id="IPR000014">
    <property type="entry name" value="PAS"/>
</dbReference>
<dbReference type="PROSITE" id="PS01124">
    <property type="entry name" value="HTH_ARAC_FAMILY_2"/>
    <property type="match status" value="1"/>
</dbReference>
<accession>A0ABV7FN67</accession>
<dbReference type="Gene3D" id="1.10.10.60">
    <property type="entry name" value="Homeodomain-like"/>
    <property type="match status" value="2"/>
</dbReference>
<dbReference type="Proteomes" id="UP001595478">
    <property type="component" value="Unassembled WGS sequence"/>
</dbReference>
<dbReference type="InterPro" id="IPR018062">
    <property type="entry name" value="HTH_AraC-typ_CS"/>
</dbReference>
<dbReference type="Pfam" id="PF12833">
    <property type="entry name" value="HTH_18"/>
    <property type="match status" value="1"/>
</dbReference>
<keyword evidence="1" id="KW-0805">Transcription regulation</keyword>
<evidence type="ECO:0000313" key="6">
    <source>
        <dbReference type="Proteomes" id="UP001595478"/>
    </source>
</evidence>
<dbReference type="SMART" id="SM00342">
    <property type="entry name" value="HTH_ARAC"/>
    <property type="match status" value="1"/>
</dbReference>
<protein>
    <submittedName>
        <fullName evidence="5">Helix-turn-helix domain-containing protein</fullName>
    </submittedName>
</protein>
<evidence type="ECO:0000259" key="4">
    <source>
        <dbReference type="PROSITE" id="PS01124"/>
    </source>
</evidence>
<dbReference type="PANTHER" id="PTHR43280:SF2">
    <property type="entry name" value="HTH-TYPE TRANSCRIPTIONAL REGULATOR EXSA"/>
    <property type="match status" value="1"/>
</dbReference>
<keyword evidence="3" id="KW-0804">Transcription</keyword>
<gene>
    <name evidence="5" type="ORF">ACFOHL_03625</name>
</gene>
<dbReference type="InterPro" id="IPR020449">
    <property type="entry name" value="Tscrpt_reg_AraC-type_HTH"/>
</dbReference>
<keyword evidence="2" id="KW-0238">DNA-binding</keyword>
<dbReference type="EMBL" id="JBHRSW010000005">
    <property type="protein sequence ID" value="MFC3120698.1"/>
    <property type="molecule type" value="Genomic_DNA"/>
</dbReference>
<dbReference type="InterPro" id="IPR009057">
    <property type="entry name" value="Homeodomain-like_sf"/>
</dbReference>
<dbReference type="PANTHER" id="PTHR43280">
    <property type="entry name" value="ARAC-FAMILY TRANSCRIPTIONAL REGULATOR"/>
    <property type="match status" value="1"/>
</dbReference>
<dbReference type="Pfam" id="PF08448">
    <property type="entry name" value="PAS_4"/>
    <property type="match status" value="1"/>
</dbReference>
<dbReference type="CDD" id="cd00130">
    <property type="entry name" value="PAS"/>
    <property type="match status" value="1"/>
</dbReference>
<dbReference type="RefSeq" id="WP_376918961.1">
    <property type="nucleotide sequence ID" value="NZ_JBHRSW010000005.1"/>
</dbReference>
<dbReference type="PRINTS" id="PR00032">
    <property type="entry name" value="HTHARAC"/>
</dbReference>
<sequence length="228" mass="26602">MFDLLPGVFFWIKDHQGCFMHVNQALIAHTGGKNKSAFLGKQDKAFFPPHLAKQYMNDDKRVMSGEHISNRLELNMLKNGDMAWFSTSKRPLFNKDEKIIGTYGYTFPLEQSHILSHADLLKQPISFIKENFQREFTIEELAQKCFLSVSALERRFKKHLSKTPKQFINEYRLEKARRLLIESSLPIAEVAEDCGFHDHSYFSKQFAKMFGMLPSACRQMHYDDPDKQ</sequence>
<dbReference type="InterPro" id="IPR018060">
    <property type="entry name" value="HTH_AraC"/>
</dbReference>
<dbReference type="Gene3D" id="3.30.450.20">
    <property type="entry name" value="PAS domain"/>
    <property type="match status" value="1"/>
</dbReference>
<reference evidence="6" key="1">
    <citation type="journal article" date="2019" name="Int. J. Syst. Evol. Microbiol.">
        <title>The Global Catalogue of Microorganisms (GCM) 10K type strain sequencing project: providing services to taxonomists for standard genome sequencing and annotation.</title>
        <authorList>
            <consortium name="The Broad Institute Genomics Platform"/>
            <consortium name="The Broad Institute Genome Sequencing Center for Infectious Disease"/>
            <person name="Wu L."/>
            <person name="Ma J."/>
        </authorList>
    </citation>
    <scope>NUCLEOTIDE SEQUENCE [LARGE SCALE GENOMIC DNA]</scope>
    <source>
        <strain evidence="6">KCTC 52473</strain>
    </source>
</reference>
<evidence type="ECO:0000256" key="3">
    <source>
        <dbReference type="ARBA" id="ARBA00023163"/>
    </source>
</evidence>